<feature type="transmembrane region" description="Helical" evidence="30">
    <location>
        <begin position="152"/>
        <end position="173"/>
    </location>
</feature>
<evidence type="ECO:0000256" key="8">
    <source>
        <dbReference type="ARBA" id="ARBA00017984"/>
    </source>
</evidence>
<evidence type="ECO:0000256" key="4">
    <source>
        <dbReference type="ARBA" id="ARBA00004128"/>
    </source>
</evidence>
<evidence type="ECO:0000256" key="18">
    <source>
        <dbReference type="ARBA" id="ARBA00022884"/>
    </source>
</evidence>
<dbReference type="GO" id="GO:0016298">
    <property type="term" value="F:lipase activity"/>
    <property type="evidence" value="ECO:0007669"/>
    <property type="project" value="InterPro"/>
</dbReference>
<keyword evidence="18 28" id="KW-0694">RNA-binding</keyword>
<evidence type="ECO:0000256" key="21">
    <source>
        <dbReference type="ARBA" id="ARBA00023136"/>
    </source>
</evidence>
<feature type="compositionally biased region" description="Gly residues" evidence="29">
    <location>
        <begin position="1567"/>
        <end position="1580"/>
    </location>
</feature>
<keyword evidence="14" id="KW-0479">Metal-binding</keyword>
<feature type="region of interest" description="Disordered" evidence="29">
    <location>
        <begin position="1491"/>
        <end position="1599"/>
    </location>
</feature>
<evidence type="ECO:0000256" key="17">
    <source>
        <dbReference type="ARBA" id="ARBA00022833"/>
    </source>
</evidence>
<feature type="region of interest" description="Disordered" evidence="29">
    <location>
        <begin position="1311"/>
        <end position="1334"/>
    </location>
</feature>
<dbReference type="Pfam" id="PF00098">
    <property type="entry name" value="zf-CCHC"/>
    <property type="match status" value="2"/>
</dbReference>
<feature type="region of interest" description="Disordered" evidence="29">
    <location>
        <begin position="1455"/>
        <end position="1478"/>
    </location>
</feature>
<keyword evidence="24" id="KW-0539">Nucleus</keyword>
<feature type="transmembrane region" description="Helical" evidence="30">
    <location>
        <begin position="700"/>
        <end position="718"/>
    </location>
</feature>
<feature type="transmembrane region" description="Helical" evidence="30">
    <location>
        <begin position="927"/>
        <end position="946"/>
    </location>
</feature>
<feature type="transmembrane region" description="Helical" evidence="30">
    <location>
        <begin position="248"/>
        <end position="267"/>
    </location>
</feature>
<protein>
    <recommendedName>
        <fullName evidence="8">Branchpoint-bridging protein</fullName>
    </recommendedName>
    <alternativeName>
        <fullName evidence="25">FXNA-related family protease 1</fullName>
    </alternativeName>
    <alternativeName>
        <fullName evidence="7">Vacuolar membrane protease</fullName>
    </alternativeName>
</protein>
<evidence type="ECO:0000256" key="11">
    <source>
        <dbReference type="ARBA" id="ARBA00022664"/>
    </source>
</evidence>
<evidence type="ECO:0000259" key="31">
    <source>
        <dbReference type="PROSITE" id="PS50158"/>
    </source>
</evidence>
<dbReference type="InterPro" id="IPR047086">
    <property type="entry name" value="SF1-HH_sf"/>
</dbReference>
<evidence type="ECO:0000256" key="27">
    <source>
        <dbReference type="PROSITE-ProRule" id="PRU00047"/>
    </source>
</evidence>
<evidence type="ECO:0000256" key="10">
    <source>
        <dbReference type="ARBA" id="ARBA00022554"/>
    </source>
</evidence>
<evidence type="ECO:0000256" key="2">
    <source>
        <dbReference type="ARBA" id="ARBA00003273"/>
    </source>
</evidence>
<dbReference type="CDD" id="cd02395">
    <property type="entry name" value="KH-I_BBP"/>
    <property type="match status" value="1"/>
</dbReference>
<dbReference type="Pfam" id="PF04389">
    <property type="entry name" value="Peptidase_M28"/>
    <property type="match status" value="1"/>
</dbReference>
<dbReference type="InterPro" id="IPR048024">
    <property type="entry name" value="Fxna-like_M28_dom"/>
</dbReference>
<keyword evidence="34" id="KW-1185">Reference proteome</keyword>
<dbReference type="PROSITE" id="PS50084">
    <property type="entry name" value="KH_TYPE_1"/>
    <property type="match status" value="1"/>
</dbReference>
<feature type="transmembrane region" description="Helical" evidence="30">
    <location>
        <begin position="2172"/>
        <end position="2193"/>
    </location>
</feature>
<dbReference type="SUPFAM" id="SSF54791">
    <property type="entry name" value="Eukaryotic type KH-domain (KH-domain type I)"/>
    <property type="match status" value="1"/>
</dbReference>
<dbReference type="SMART" id="SM00322">
    <property type="entry name" value="KH"/>
    <property type="match status" value="1"/>
</dbReference>
<feature type="region of interest" description="Disordered" evidence="29">
    <location>
        <begin position="3218"/>
        <end position="3244"/>
    </location>
</feature>
<feature type="compositionally biased region" description="Acidic residues" evidence="29">
    <location>
        <begin position="2232"/>
        <end position="2243"/>
    </location>
</feature>
<dbReference type="FunFam" id="3.30.1370.10:FF:000024">
    <property type="entry name" value="Branchpoint-bridging protein-like protein"/>
    <property type="match status" value="1"/>
</dbReference>
<reference evidence="33" key="1">
    <citation type="submission" date="2023-01" db="EMBL/GenBank/DDBJ databases">
        <title>The growth and conidiation of Purpureocillium lavendulum are regulated by nitrogen source and histone H3K14 acetylation.</title>
        <authorList>
            <person name="Tang P."/>
            <person name="Han J."/>
            <person name="Zhang C."/>
            <person name="Tang P."/>
            <person name="Qi F."/>
            <person name="Zhang K."/>
            <person name="Liang L."/>
        </authorList>
    </citation>
    <scope>NUCLEOTIDE SEQUENCE</scope>
    <source>
        <strain evidence="33">YMF1.00683</strain>
    </source>
</reference>
<dbReference type="Gene3D" id="3.40.630.10">
    <property type="entry name" value="Zn peptidases"/>
    <property type="match status" value="1"/>
</dbReference>
<feature type="transmembrane region" description="Helical" evidence="30">
    <location>
        <begin position="2113"/>
        <end position="2131"/>
    </location>
</feature>
<dbReference type="InterPro" id="IPR019363">
    <property type="entry name" value="LDAH"/>
</dbReference>
<feature type="domain" description="Major facilitator superfamily (MFS) profile" evidence="32">
    <location>
        <begin position="604"/>
        <end position="1020"/>
    </location>
</feature>
<keyword evidence="11" id="KW-0507">mRNA processing</keyword>
<dbReference type="Gene3D" id="3.30.1370.10">
    <property type="entry name" value="K Homology domain, type 1"/>
    <property type="match status" value="1"/>
</dbReference>
<evidence type="ECO:0000256" key="13">
    <source>
        <dbReference type="ARBA" id="ARBA00022692"/>
    </source>
</evidence>
<evidence type="ECO:0000259" key="32">
    <source>
        <dbReference type="PROSITE" id="PS50850"/>
    </source>
</evidence>
<keyword evidence="17" id="KW-0862">Zinc</keyword>
<dbReference type="Proteomes" id="UP001163105">
    <property type="component" value="Unassembled WGS sequence"/>
</dbReference>
<evidence type="ECO:0000256" key="19">
    <source>
        <dbReference type="ARBA" id="ARBA00022989"/>
    </source>
</evidence>
<dbReference type="GO" id="GO:0005774">
    <property type="term" value="C:vacuolar membrane"/>
    <property type="evidence" value="ECO:0007669"/>
    <property type="project" value="UniProtKB-SubCell"/>
</dbReference>
<feature type="domain" description="CCHC-type" evidence="31">
    <location>
        <begin position="1439"/>
        <end position="1454"/>
    </location>
</feature>
<dbReference type="CDD" id="cd17502">
    <property type="entry name" value="MFS_Azr1_MDR_like"/>
    <property type="match status" value="1"/>
</dbReference>
<evidence type="ECO:0000256" key="23">
    <source>
        <dbReference type="ARBA" id="ARBA00023187"/>
    </source>
</evidence>
<comment type="similarity">
    <text evidence="26">Belongs to the major facilitator superfamily. Allantoate permease family.</text>
</comment>
<evidence type="ECO:0000256" key="20">
    <source>
        <dbReference type="ARBA" id="ARBA00023049"/>
    </source>
</evidence>
<feature type="transmembrane region" description="Helical" evidence="30">
    <location>
        <begin position="211"/>
        <end position="228"/>
    </location>
</feature>
<feature type="transmembrane region" description="Helical" evidence="30">
    <location>
        <begin position="604"/>
        <end position="629"/>
    </location>
</feature>
<dbReference type="FunFam" id="1.20.1250.20:FF:000196">
    <property type="entry name" value="MFS toxin efflux pump (AflT)"/>
    <property type="match status" value="1"/>
</dbReference>
<dbReference type="SUPFAM" id="SSF53187">
    <property type="entry name" value="Zn-dependent exopeptidases"/>
    <property type="match status" value="1"/>
</dbReference>
<feature type="transmembrane region" description="Helical" evidence="30">
    <location>
        <begin position="55"/>
        <end position="79"/>
    </location>
</feature>
<dbReference type="GO" id="GO:0008237">
    <property type="term" value="F:metallopeptidase activity"/>
    <property type="evidence" value="ECO:0007669"/>
    <property type="project" value="UniProtKB-KW"/>
</dbReference>
<feature type="region of interest" description="Disordered" evidence="29">
    <location>
        <begin position="2208"/>
        <end position="2265"/>
    </location>
</feature>
<feature type="transmembrane region" description="Helical" evidence="30">
    <location>
        <begin position="676"/>
        <end position="694"/>
    </location>
</feature>
<dbReference type="InterPro" id="IPR020846">
    <property type="entry name" value="MFS_dom"/>
</dbReference>
<organism evidence="33 34">
    <name type="scientific">Purpureocillium lavendulum</name>
    <dbReference type="NCBI Taxonomy" id="1247861"/>
    <lineage>
        <taxon>Eukaryota</taxon>
        <taxon>Fungi</taxon>
        <taxon>Dikarya</taxon>
        <taxon>Ascomycota</taxon>
        <taxon>Pezizomycotina</taxon>
        <taxon>Sordariomycetes</taxon>
        <taxon>Hypocreomycetidae</taxon>
        <taxon>Hypocreales</taxon>
        <taxon>Ophiocordycipitaceae</taxon>
        <taxon>Purpureocillium</taxon>
    </lineage>
</organism>
<dbReference type="InterPro" id="IPR029058">
    <property type="entry name" value="AB_hydrolase_fold"/>
</dbReference>
<dbReference type="Pfam" id="PF22251">
    <property type="entry name" value="PFF1_TM"/>
    <property type="match status" value="1"/>
</dbReference>
<evidence type="ECO:0000256" key="30">
    <source>
        <dbReference type="SAM" id="Phobius"/>
    </source>
</evidence>
<dbReference type="GO" id="GO:0005829">
    <property type="term" value="C:cytosol"/>
    <property type="evidence" value="ECO:0007669"/>
    <property type="project" value="UniProtKB-ARBA"/>
</dbReference>
<dbReference type="EMBL" id="JAQHRD010000005">
    <property type="protein sequence ID" value="KAJ6441330.1"/>
    <property type="molecule type" value="Genomic_DNA"/>
</dbReference>
<evidence type="ECO:0000256" key="14">
    <source>
        <dbReference type="ARBA" id="ARBA00022723"/>
    </source>
</evidence>
<dbReference type="InterPro" id="IPR036875">
    <property type="entry name" value="Znf_CCHC_sf"/>
</dbReference>
<feature type="compositionally biased region" description="Basic and acidic residues" evidence="29">
    <location>
        <begin position="1550"/>
        <end position="1560"/>
    </location>
</feature>
<dbReference type="PANTHER" id="PTHR43791">
    <property type="entry name" value="PERMEASE-RELATED"/>
    <property type="match status" value="1"/>
</dbReference>
<keyword evidence="10" id="KW-0926">Vacuole</keyword>
<comment type="caution">
    <text evidence="33">The sequence shown here is derived from an EMBL/GenBank/DDBJ whole genome shotgun (WGS) entry which is preliminary data.</text>
</comment>
<dbReference type="Pfam" id="PF16275">
    <property type="entry name" value="SF1-HH"/>
    <property type="match status" value="1"/>
</dbReference>
<dbReference type="InterPro" id="IPR056632">
    <property type="entry name" value="DUF7730"/>
</dbReference>
<dbReference type="GO" id="GO:0000398">
    <property type="term" value="P:mRNA splicing, via spliceosome"/>
    <property type="evidence" value="ECO:0007669"/>
    <property type="project" value="UniProtKB-ARBA"/>
</dbReference>
<evidence type="ECO:0000313" key="34">
    <source>
        <dbReference type="Proteomes" id="UP001163105"/>
    </source>
</evidence>
<comment type="cofactor">
    <cofactor evidence="1">
        <name>Zn(2+)</name>
        <dbReference type="ChEBI" id="CHEBI:29105"/>
    </cofactor>
</comment>
<dbReference type="Pfam" id="PF10230">
    <property type="entry name" value="LIDHydrolase"/>
    <property type="match status" value="1"/>
</dbReference>
<feature type="region of interest" description="Disordered" evidence="29">
    <location>
        <begin position="1208"/>
        <end position="1232"/>
    </location>
</feature>
<comment type="similarity">
    <text evidence="5">Belongs to the BBP/SF1 family.</text>
</comment>
<dbReference type="InterPro" id="IPR036259">
    <property type="entry name" value="MFS_trans_sf"/>
</dbReference>
<name>A0AB34FTC9_9HYPO</name>
<keyword evidence="13 30" id="KW-0812">Transmembrane</keyword>
<feature type="transmembrane region" description="Helical" evidence="30">
    <location>
        <begin position="279"/>
        <end position="298"/>
    </location>
</feature>
<feature type="compositionally biased region" description="Polar residues" evidence="29">
    <location>
        <begin position="2245"/>
        <end position="2265"/>
    </location>
</feature>
<feature type="transmembrane region" description="Helical" evidence="30">
    <location>
        <begin position="763"/>
        <end position="783"/>
    </location>
</feature>
<keyword evidence="16" id="KW-0378">Hydrolase</keyword>
<feature type="transmembrane region" description="Helical" evidence="30">
    <location>
        <begin position="2366"/>
        <end position="2388"/>
    </location>
</feature>
<keyword evidence="9" id="KW-0813">Transport</keyword>
<feature type="domain" description="Major facilitator superfamily (MFS) profile" evidence="32">
    <location>
        <begin position="57"/>
        <end position="510"/>
    </location>
</feature>
<dbReference type="InterPro" id="IPR053975">
    <property type="entry name" value="PFF1_C"/>
</dbReference>
<evidence type="ECO:0000256" key="22">
    <source>
        <dbReference type="ARBA" id="ARBA00023180"/>
    </source>
</evidence>
<feature type="transmembrane region" description="Helical" evidence="30">
    <location>
        <begin position="2079"/>
        <end position="2101"/>
    </location>
</feature>
<dbReference type="FunFam" id="1.20.1250.20:FF:000064">
    <property type="entry name" value="MFS allantoate transporter"/>
    <property type="match status" value="1"/>
</dbReference>
<feature type="compositionally biased region" description="Pro residues" evidence="29">
    <location>
        <begin position="1587"/>
        <end position="1596"/>
    </location>
</feature>
<feature type="domain" description="CCHC-type" evidence="31">
    <location>
        <begin position="1414"/>
        <end position="1429"/>
    </location>
</feature>
<feature type="transmembrane region" description="Helical" evidence="30">
    <location>
        <begin position="2025"/>
        <end position="2048"/>
    </location>
</feature>
<feature type="region of interest" description="Disordered" evidence="29">
    <location>
        <begin position="26"/>
        <end position="46"/>
    </location>
</feature>
<feature type="transmembrane region" description="Helical" evidence="30">
    <location>
        <begin position="318"/>
        <end position="341"/>
    </location>
</feature>
<dbReference type="InterPro" id="IPR004087">
    <property type="entry name" value="KH_dom"/>
</dbReference>
<keyword evidence="22" id="KW-0325">Glycoprotein</keyword>
<feature type="transmembrane region" description="Helical" evidence="30">
    <location>
        <begin position="641"/>
        <end position="664"/>
    </location>
</feature>
<dbReference type="InterPro" id="IPR053976">
    <property type="entry name" value="PFF1_TM"/>
</dbReference>
<evidence type="ECO:0000256" key="28">
    <source>
        <dbReference type="PROSITE-ProRule" id="PRU00117"/>
    </source>
</evidence>
<dbReference type="PRINTS" id="PR01036">
    <property type="entry name" value="TCRTETB"/>
</dbReference>
<dbReference type="Pfam" id="PF22250">
    <property type="entry name" value="PFF1_C"/>
    <property type="match status" value="1"/>
</dbReference>
<evidence type="ECO:0000256" key="3">
    <source>
        <dbReference type="ARBA" id="ARBA00004123"/>
    </source>
</evidence>
<evidence type="ECO:0000256" key="25">
    <source>
        <dbReference type="ARBA" id="ARBA00031512"/>
    </source>
</evidence>
<feature type="transmembrane region" description="Helical" evidence="30">
    <location>
        <begin position="122"/>
        <end position="140"/>
    </location>
</feature>
<dbReference type="CDD" id="cd03875">
    <property type="entry name" value="M28_Fxna_like"/>
    <property type="match status" value="1"/>
</dbReference>
<dbReference type="SMART" id="SM00343">
    <property type="entry name" value="ZnF_C2HC"/>
    <property type="match status" value="2"/>
</dbReference>
<dbReference type="PROSITE" id="PS50850">
    <property type="entry name" value="MFS"/>
    <property type="match status" value="2"/>
</dbReference>
<evidence type="ECO:0000256" key="7">
    <source>
        <dbReference type="ARBA" id="ARBA00017435"/>
    </source>
</evidence>
<dbReference type="GO" id="GO:0003723">
    <property type="term" value="F:RNA binding"/>
    <property type="evidence" value="ECO:0007669"/>
    <property type="project" value="UniProtKB-UniRule"/>
</dbReference>
<keyword evidence="23" id="KW-0508">mRNA splicing</keyword>
<dbReference type="InterPro" id="IPR055256">
    <property type="entry name" value="KH_1_KHDC4/BBP-like"/>
</dbReference>
<comment type="subcellular location">
    <subcellularLocation>
        <location evidence="3">Nucleus</location>
    </subcellularLocation>
    <subcellularLocation>
        <location evidence="4">Vacuole membrane</location>
        <topology evidence="4">Multi-pass membrane protein</topology>
    </subcellularLocation>
</comment>
<feature type="compositionally biased region" description="Basic and acidic residues" evidence="29">
    <location>
        <begin position="1318"/>
        <end position="1328"/>
    </location>
</feature>
<evidence type="ECO:0000256" key="29">
    <source>
        <dbReference type="SAM" id="MobiDB-lite"/>
    </source>
</evidence>
<feature type="transmembrane region" description="Helical" evidence="30">
    <location>
        <begin position="730"/>
        <end position="751"/>
    </location>
</feature>
<keyword evidence="15 27" id="KW-0863">Zinc-finger</keyword>
<feature type="transmembrane region" description="Helical" evidence="30">
    <location>
        <begin position="2143"/>
        <end position="2165"/>
    </location>
</feature>
<dbReference type="Pfam" id="PF07690">
    <property type="entry name" value="MFS_1"/>
    <property type="match status" value="2"/>
</dbReference>
<feature type="region of interest" description="Disordered" evidence="29">
    <location>
        <begin position="1106"/>
        <end position="1169"/>
    </location>
</feature>
<feature type="region of interest" description="Disordered" evidence="29">
    <location>
        <begin position="3190"/>
        <end position="3209"/>
    </location>
</feature>
<keyword evidence="21 30" id="KW-0472">Membrane</keyword>
<proteinExistence type="inferred from homology"/>
<feature type="transmembrane region" description="Helical" evidence="30">
    <location>
        <begin position="91"/>
        <end position="110"/>
    </location>
</feature>
<evidence type="ECO:0000256" key="16">
    <source>
        <dbReference type="ARBA" id="ARBA00022801"/>
    </source>
</evidence>
<dbReference type="Gene3D" id="1.20.1250.20">
    <property type="entry name" value="MFS general substrate transporter like domains"/>
    <property type="match status" value="3"/>
</dbReference>
<evidence type="ECO:0000256" key="9">
    <source>
        <dbReference type="ARBA" id="ARBA00022448"/>
    </source>
</evidence>
<evidence type="ECO:0000313" key="33">
    <source>
        <dbReference type="EMBL" id="KAJ6441330.1"/>
    </source>
</evidence>
<evidence type="ECO:0000256" key="12">
    <source>
        <dbReference type="ARBA" id="ARBA00022670"/>
    </source>
</evidence>
<gene>
    <name evidence="33" type="ORF">O9K51_07126</name>
</gene>
<evidence type="ECO:0000256" key="5">
    <source>
        <dbReference type="ARBA" id="ARBA00010382"/>
    </source>
</evidence>
<feature type="compositionally biased region" description="Basic and acidic residues" evidence="29">
    <location>
        <begin position="1133"/>
        <end position="1152"/>
    </location>
</feature>
<feature type="transmembrane region" description="Helical" evidence="30">
    <location>
        <begin position="2338"/>
        <end position="2360"/>
    </location>
</feature>
<feature type="region of interest" description="Disordered" evidence="29">
    <location>
        <begin position="2734"/>
        <end position="2756"/>
    </location>
</feature>
<dbReference type="GO" id="GO:0006508">
    <property type="term" value="P:proteolysis"/>
    <property type="evidence" value="ECO:0007669"/>
    <property type="project" value="UniProtKB-KW"/>
</dbReference>
<accession>A0AB34FTC9</accession>
<evidence type="ECO:0000256" key="26">
    <source>
        <dbReference type="ARBA" id="ARBA00037968"/>
    </source>
</evidence>
<dbReference type="PROSITE" id="PS50158">
    <property type="entry name" value="ZF_CCHC"/>
    <property type="match status" value="2"/>
</dbReference>
<feature type="transmembrane region" description="Helical" evidence="30">
    <location>
        <begin position="380"/>
        <end position="399"/>
    </location>
</feature>
<dbReference type="Gene3D" id="1.20.1720.10">
    <property type="entry name" value="Multidrug resistance protein D"/>
    <property type="match status" value="1"/>
</dbReference>
<evidence type="ECO:0000256" key="24">
    <source>
        <dbReference type="ARBA" id="ARBA00023242"/>
    </source>
</evidence>
<dbReference type="Gene3D" id="3.40.50.1820">
    <property type="entry name" value="alpha/beta hydrolase"/>
    <property type="match status" value="1"/>
</dbReference>
<feature type="transmembrane region" description="Helical" evidence="30">
    <location>
        <begin position="958"/>
        <end position="978"/>
    </location>
</feature>
<dbReference type="InterPro" id="IPR036612">
    <property type="entry name" value="KH_dom_type_1_sf"/>
</dbReference>
<feature type="transmembrane region" description="Helical" evidence="30">
    <location>
        <begin position="990"/>
        <end position="1011"/>
    </location>
</feature>
<dbReference type="GO" id="GO:0008270">
    <property type="term" value="F:zinc ion binding"/>
    <property type="evidence" value="ECO:0007669"/>
    <property type="project" value="UniProtKB-KW"/>
</dbReference>
<dbReference type="InterPro" id="IPR007484">
    <property type="entry name" value="Peptidase_M28"/>
</dbReference>
<dbReference type="InterPro" id="IPR011701">
    <property type="entry name" value="MFS"/>
</dbReference>
<dbReference type="Pfam" id="PF24864">
    <property type="entry name" value="DUF7730"/>
    <property type="match status" value="1"/>
</dbReference>
<dbReference type="GO" id="GO:0022857">
    <property type="term" value="F:transmembrane transporter activity"/>
    <property type="evidence" value="ECO:0007669"/>
    <property type="project" value="InterPro"/>
</dbReference>
<dbReference type="GO" id="GO:0005811">
    <property type="term" value="C:lipid droplet"/>
    <property type="evidence" value="ECO:0007669"/>
    <property type="project" value="InterPro"/>
</dbReference>
<evidence type="ECO:0000256" key="1">
    <source>
        <dbReference type="ARBA" id="ARBA00001947"/>
    </source>
</evidence>
<evidence type="ECO:0000256" key="6">
    <source>
        <dbReference type="ARBA" id="ARBA00010918"/>
    </source>
</evidence>
<dbReference type="GO" id="GO:0019915">
    <property type="term" value="P:lipid storage"/>
    <property type="evidence" value="ECO:0007669"/>
    <property type="project" value="InterPro"/>
</dbReference>
<evidence type="ECO:0000256" key="15">
    <source>
        <dbReference type="ARBA" id="ARBA00022771"/>
    </source>
</evidence>
<dbReference type="GO" id="GO:0000243">
    <property type="term" value="C:commitment complex"/>
    <property type="evidence" value="ECO:0007669"/>
    <property type="project" value="UniProtKB-ARBA"/>
</dbReference>
<dbReference type="InterPro" id="IPR032570">
    <property type="entry name" value="SF1-HH"/>
</dbReference>
<feature type="transmembrane region" description="Helical" evidence="30">
    <location>
        <begin position="2668"/>
        <end position="2692"/>
    </location>
</feature>
<dbReference type="Gene3D" id="4.10.60.10">
    <property type="entry name" value="Zinc finger, CCHC-type"/>
    <property type="match status" value="1"/>
</dbReference>
<dbReference type="InterPro" id="IPR001878">
    <property type="entry name" value="Znf_CCHC"/>
</dbReference>
<sequence length="3482" mass="380850">MSQTLVETPSGRVRDAASEHISLRSLQPGNDLSPANASTRPDTAHTSGLSHAQTATVMACLCACVFVSALDVTIITTALPSIAGHFASTSGYTWVGTGFILAHTASTPSWGGLSDIWGRRPVLLAACVVFFAGSLMCALVDSSLAAFIAGRAVQGLGAAGLTTMVNVCISDMFPPRDRGMYYGLTSVVWAVASGVGPVMGGLFTSRLTRNLTLNAVPITGAVFLLLFLTLKLPSPRTPLRAGLAAIDWMGSLLVVGGTLMLLLGLYLGGVYDPWHSATVVCLIVFGFLTGGLFVLNEWKLAVYPVMPIRLFRTVSSAAAYGLCFFHSFVFLGVAYYLPMYFQAVLLAGPLTSGVYLLPFILSSSLSAALTGVLIQTTGKYMPAVYSGMVIMTLGIGLLIDIGMEKNWARLVSFQIVGGIGVGMNFEGPLLAVQAVVPPGDVAAATTTMGFTRTISTAISVVIGGVVFQNEMNTKKAGLVAELGEELAARFDGVNASANVELVRSLPPMQQAAVQTAYHESMRSMWIMLHLQQPLRRGPPMSSSGIAPVLSDEDNDESVAFAQDTEPLLASTDMAAQRDESVADVSGLRDVDAPRRVLKKIDRAIIPLLFVTYMLNFMDKIILSSAAVFGLREDNHLHGQQYSWVGSAFYFGYLVWTYPTSILIARLPTAKYLAANTLFWGTIVTLTAACSSFGALLAVRFLLGVAEATISPAFMYLTSTWYTRDEIPVRVGIWFAGNSIGGIISSLLAFGIGHVDGPISPWRWMYIVLGVATFLWSVPMFILLPDTISKARFLTPQERQLAASRVVIAGTGASEGARWRLDQVVECLVDPKTWLIFPITLLTQIPNGSTQSFSNIVIQSFGFTNLQSTLINLPYSLVSAATIYGTGYLAGRFRTLNCLLVVAVVLPCVIGAAIIFCRDRVSHGVQLVAYFLLSTGPASLPLVMAMVSSNYRGVTKKMTITSMLFVAYCTGNIVGPLLFRKEEDPTYATAFAAIMICYALVLVLTMVLRCYLLWLNAKRTREEGFEGSAGTSGALAGGSVAKPVVGKDVAEAATLHRHAHLPIALALCIRNIIRNATRASPIDSNEPFPSIEAPFFRTRVTSAKMSWRHQGITGSNNIPLGKSRRLGGEPELDGPDRDLKRGRDPEPRTDDGPRRRKKRNRWGDASENKAAGLMGLPTAIKANMTSEQLEAYTLHLRIEEISQKLRIDDVVPADGDRSPSPPPQYDNHGRRVNTREYRYRKRLEDERHKLVERAMKTIPNYHPPQDYRRPTKTQEKVYVPVNDYPEINFIGLLIGPRGNTLKKMESESGAKIAIRGKGSVKEGKGRSDAAHSSNQEEDLHCLIMADTEDKINKAKQLIHNVIETAGFPDLRTFLALANRHKAASVPEGQNDLKRNQLRELAALNGTLRDDENQACQNCGKIGHRKYDCPERQNFTASVICRVCGNAGHFARDCPDRQRGTGWRNDVGNGRPAGRIGGGDAVDREMEQFFQELGGGPSAAPAQIEAGPNGGHENGDVKPWQRPQGGGAAPWRPRNQDSRDGGGSGGSAAPWARDRNRGHESQSDSYYGQGYGSASGAGGAPGGAAPWHQAPPPPPPPGASGGYSGYGGYGGYGSAAPGMNGAASGPVTFWTTVIYLAVVVPLLYVHETVPPAPRDDQLQRGLNLSEAWSDLQHITKTYHPYNSHENDRVRDFIIARSKDVLDRNGLDYTTDTSGGVTWRYGLESAVDSFGGKATRRSGKPPGATIFDDRVSNVTYTYEGRYSWVGQYFEGSNVYVYIHGKEDPEGEWWLTQEGIKASRHTGGVLVNCHFDSVSTGYGATDDGMSCVTLLQLLSYFTSEGRQPRNGIVLLFNNAEEDGLLGANAFGYSPLLSFCHTFVNLEGAGAGGRAMLFRTTDVQVASAYGQSPHPFGSVVAANAFERGVIKSGTDYQVFAGIFGQRGLDIAFYEPRARYHTEEDDTRHTSVRSIWHMLSAALASTKVLSETTSTEFNGPRSDGRKDLAQNGRPTAGVWFDFFGDAWAAFPLRGLFAWSLTLLIATPLVLVIVTYLIIRNDRYYYFAGDLETDSEAGDGKVSLGGWKGFFRFPLALIFATGLTIGSVYLVAKFNPLIIGSSGYAVWAMTMSLFYFAFWLIMRGSSFVRPSALHRGFVLIWLFVLTWVIQVFAAVAEDRMGIGALYFAAFLHTSVFSCLLISLLEQLALPGKQEFARQLEDAEEDHAAQNAPQGPGEAANPEQQEEHDGDDGAEATETTPLRTGEQNYGSNTPTTFASTYRRSVAEPVALSGPTYPPYESEQSWSGRLPTWTWFLQLLLLAPVHVIILGNLGLVETAAMAMTGPDGSSLLTPLMGIGILSILLLIPLSPFIHRVTHHIPLFLLLVFAGTLIYNLVAFPFSTNNRFKLRFQQTVDLDDGSNVVSLIGLEEFVRPVIASLPAASGQTIKCYHSAAENLMECKYDASSLPPNPADGKELDKLVSASVTRSADGLSAGLHIEALNTRLCYVDLSEPIFGFSVEGGGTRDERFGPLPRDGLKSLQLWRRTWDGTWNVTLQLSSTGHSTEAPATGLALESGSSKAKEGELKARSSPFEVTVKCAWDDANRVTNIPALHELKQYMPNWATVTKRTMGLVLVKKTYQVLLTLALLHDMVSLPEEIGDLFQGWSTFWARCRREAIVSFAVRVGLDVLAAIVVFVLVVFVKLWSLCELVWPFINPWSPRHRERRERKMERDSLSKLFLASAAHTRPPIAPSAGDAGARRRRTPSKRSPLFDHLPAEVRREILLLAFGERTLHMDLSFRAPLNLVPRKPCESWPLHAGILSESLASGSHLVAGRGKRWRWFGCVCHRFPPGETGHLSFGRRRNNPWNHFREPDSDRCLEGAGECNRWPGKWPDKCQIGVLGWLLTCRQAYAEGVEVLYKTNTIHIESPVLLRSIQDLIPRQRLSDITSLELLWKPKELPLRLGFSGREGSSPCDIPLFSSLRHLRLTFKYLVYGEIDEATGLEWPYEDQAALSRALHERLFPEIDDLLERIAPPTAHVVVSCCKWDWYELTDLYLLEKQGEAKTRLQRADVEGLKCWRETPPRKASSIVDMNNSRHSVTRREGYWIHSSFEDVQLDPGATRASNGTTGAMISSIWHPSGLRSPSRRVLIYFICGNPGLVGYYADFLGALHGMLDATPRIADAGPRIAYDIYGKNLAGFSDAEHEPFGAPGSDGPQPWDLDGQVESVYDDVASRSRGTDPEAADSPPPPGPGDDVRGERRRYDFVVLVGHSIGSYIALEVFHRHAQTPSRAPHLRLRHGFLLFPTIVSIGLSPSGRRVQALRSVPGLAPRAHQLARLALAPWTAGALGWFIERFMGFSAHAAAVTAEWLKSRDGIRQALHLGLSELDGVREDAWGEELWEVSAEDTEGLDGPASAAAGIPKFFLFYGQGDHWVADHVRDEFIERRRQHGERGGATSIAVDEGGLPHAFCTTEHNSWVVAKRVCAWVEEIERGMKV</sequence>
<dbReference type="Gene3D" id="6.10.140.1790">
    <property type="match status" value="1"/>
</dbReference>
<comment type="function">
    <text evidence="2">May be involved in vacuolar sorting and osmoregulation.</text>
</comment>
<dbReference type="Pfam" id="PF22675">
    <property type="entry name" value="KH-I_KHDC4-BBP"/>
    <property type="match status" value="1"/>
</dbReference>
<comment type="similarity">
    <text evidence="6">Belongs to the peptidase M28 family.</text>
</comment>
<keyword evidence="20" id="KW-0482">Metalloprotease</keyword>
<feature type="transmembrane region" description="Helical" evidence="30">
    <location>
        <begin position="179"/>
        <end position="199"/>
    </location>
</feature>
<feature type="transmembrane region" description="Helical" evidence="30">
    <location>
        <begin position="2302"/>
        <end position="2326"/>
    </location>
</feature>
<dbReference type="SUPFAM" id="SSF57756">
    <property type="entry name" value="Retrovirus zinc finger-like domains"/>
    <property type="match status" value="1"/>
</dbReference>
<feature type="transmembrane region" description="Helical" evidence="30">
    <location>
        <begin position="895"/>
        <end position="915"/>
    </location>
</feature>
<dbReference type="SUPFAM" id="SSF103473">
    <property type="entry name" value="MFS general substrate transporter"/>
    <property type="match status" value="2"/>
</dbReference>
<dbReference type="FunFam" id="3.40.630.10:FF:000057">
    <property type="entry name" value="Vacuolar membrane protease"/>
    <property type="match status" value="1"/>
</dbReference>
<feature type="transmembrane region" description="Helical" evidence="30">
    <location>
        <begin position="353"/>
        <end position="374"/>
    </location>
</feature>
<keyword evidence="19 30" id="KW-1133">Transmembrane helix</keyword>
<keyword evidence="12" id="KW-0645">Protease</keyword>
<dbReference type="PANTHER" id="PTHR43791:SF10">
    <property type="entry name" value="MAJOR FACILITATOR SUPERFAMILY (MFS) PROFILE DOMAIN-CONTAINING PROTEIN"/>
    <property type="match status" value="1"/>
</dbReference>